<feature type="transmembrane region" description="Helical" evidence="15">
    <location>
        <begin position="304"/>
        <end position="323"/>
    </location>
</feature>
<dbReference type="SMART" id="SM00304">
    <property type="entry name" value="HAMP"/>
    <property type="match status" value="1"/>
</dbReference>
<dbReference type="SMART" id="SM00388">
    <property type="entry name" value="HisKA"/>
    <property type="match status" value="1"/>
</dbReference>
<evidence type="ECO:0000256" key="11">
    <source>
        <dbReference type="ARBA" id="ARBA00023136"/>
    </source>
</evidence>
<sequence>MKLSFRQKLLIYIAAPIALLYIGIWIYTVITLSRDDKRQIEEQMQELVTTYANQVDGNLKELEEINQTIVNALESFPNLSEAQLYNYLTRNVKLNPLIYGSAIAYQPYEFSPNQQLFAPYVFDNGQIQKINIARIYDYTRPEYQWFHRAISTGKPAWSEPYLGQAGKVLMVSYSAPFQMNGKVRGVSTLDVPLETLSDRIQIEALKKRDFFILDRRGVVIFHNKTEFIDQNAFEIAQQLNRPDIKALVEAMVAGESGQVRMPRWSDNEQQWVFYSPIRRTGWSLAIRINERDALAYVHEQTLKGILYLIVSLGLIVSLTWLVTNRLTMPLRKLDGAARDIAQGNLDVVVDIDSHDEIGNLARTFSDMAGQLKESFGELQKFNQSLEALVVERTQALKVANTELMQKEALLQKQSEVIPRLNNSPALQQGNLGILLRSVTQAAGETLNLKRAAIWQFTDTGLVCVDLYREGERRHRSDLEWSWAKYPQFLSLLQQGLTFISSHLATDARLVELMSYFEAYDIQAILYMPVRFSNKVVGFLGVEAVGEIRDWLIEERNFIRNLTDMVSLGIAARDRVQAELELVKAKEAAEAANQAKSIFLANMSHELRTPLNAILGFSQLLLRDASLTHKQQQTLGTINRSGEHLLGLINDVLDMAKIEAGRTVLQLEAVDLGHLLQTVQDMLQVRALAKQIYLKFEIDPDLPPAVEADPGKLRQVLVNLLGNAIKFTQRGGVTLTVTQSEPMTSPDLRQGVSGTPVTFTIADTGIGMGPEELQILFQPFVQTDSSKKVSEGTGLGLAISRQFIQLMGGDIQVQSRKGQGSTFTFTIPLKRVQPQPSQTSPQHITHLAAGQRLYRILAVDDKAENRELLSQLLRPLGFEVMTANDGQEAIDVWDREKPDLILMDIKMPVMDGEMATRNIRARLGEEQGSGTKIIALTASVFESERQALADAGCDDFMVKPFNNDYLLERIKVHLGCEYVYADAAPPCPPPVTVVADLTPEALQVMPQAWIRDLATAAKKLNAKQVKELIAAIPNEQASLKESLEGLVQRLRFDALLKLCESASVARK</sequence>
<dbReference type="SUPFAM" id="SSF158472">
    <property type="entry name" value="HAMP domain-like"/>
    <property type="match status" value="1"/>
</dbReference>
<keyword evidence="12" id="KW-0131">Cell cycle</keyword>
<dbReference type="AlphaFoldDB" id="A0AAE4JW24"/>
<evidence type="ECO:0000256" key="1">
    <source>
        <dbReference type="ARBA" id="ARBA00000085"/>
    </source>
</evidence>
<accession>A0AAE4JW24</accession>
<evidence type="ECO:0000256" key="3">
    <source>
        <dbReference type="ARBA" id="ARBA00006402"/>
    </source>
</evidence>
<evidence type="ECO:0000256" key="2">
    <source>
        <dbReference type="ARBA" id="ARBA00004370"/>
    </source>
</evidence>
<dbReference type="PRINTS" id="PR00344">
    <property type="entry name" value="BCTRLSENSOR"/>
</dbReference>
<dbReference type="FunFam" id="3.30.565.10:FF:000010">
    <property type="entry name" value="Sensor histidine kinase RcsC"/>
    <property type="match status" value="1"/>
</dbReference>
<dbReference type="Gene3D" id="1.10.287.130">
    <property type="match status" value="1"/>
</dbReference>
<protein>
    <recommendedName>
        <fullName evidence="13">Circadian input-output histidine kinase CikA</fullName>
        <ecNumber evidence="4">2.7.13.3</ecNumber>
    </recommendedName>
</protein>
<comment type="similarity">
    <text evidence="3">In the N-terminal section; belongs to the phytochrome family.</text>
</comment>
<evidence type="ECO:0000313" key="19">
    <source>
        <dbReference type="EMBL" id="MDS3859648.1"/>
    </source>
</evidence>
<evidence type="ECO:0000256" key="15">
    <source>
        <dbReference type="SAM" id="Phobius"/>
    </source>
</evidence>
<dbReference type="Gene3D" id="3.30.565.10">
    <property type="entry name" value="Histidine kinase-like ATPase, C-terminal domain"/>
    <property type="match status" value="1"/>
</dbReference>
<dbReference type="FunFam" id="1.10.287.130:FF:000038">
    <property type="entry name" value="Sensory transduction histidine kinase"/>
    <property type="match status" value="1"/>
</dbReference>
<dbReference type="SMART" id="SM00065">
    <property type="entry name" value="GAF"/>
    <property type="match status" value="1"/>
</dbReference>
<dbReference type="EMBL" id="JAVMIP010000001">
    <property type="protein sequence ID" value="MDS3859648.1"/>
    <property type="molecule type" value="Genomic_DNA"/>
</dbReference>
<keyword evidence="6" id="KW-0808">Transferase</keyword>
<dbReference type="InterPro" id="IPR003661">
    <property type="entry name" value="HisK_dim/P_dom"/>
</dbReference>
<dbReference type="Pfam" id="PF00072">
    <property type="entry name" value="Response_reg"/>
    <property type="match status" value="1"/>
</dbReference>
<dbReference type="InterPro" id="IPR004358">
    <property type="entry name" value="Sig_transdc_His_kin-like_C"/>
</dbReference>
<keyword evidence="7" id="KW-0547">Nucleotide-binding</keyword>
<dbReference type="RefSeq" id="WP_322876949.1">
    <property type="nucleotide sequence ID" value="NZ_JAVMIP010000001.1"/>
</dbReference>
<feature type="domain" description="HAMP" evidence="18">
    <location>
        <begin position="324"/>
        <end position="376"/>
    </location>
</feature>
<evidence type="ECO:0000259" key="17">
    <source>
        <dbReference type="PROSITE" id="PS50110"/>
    </source>
</evidence>
<dbReference type="GO" id="GO:0005886">
    <property type="term" value="C:plasma membrane"/>
    <property type="evidence" value="ECO:0007669"/>
    <property type="project" value="TreeGrafter"/>
</dbReference>
<dbReference type="Gene3D" id="3.30.450.20">
    <property type="entry name" value="PAS domain"/>
    <property type="match status" value="1"/>
</dbReference>
<keyword evidence="20" id="KW-1185">Reference proteome</keyword>
<dbReference type="EC" id="2.7.13.3" evidence="4"/>
<dbReference type="SUPFAM" id="SSF52172">
    <property type="entry name" value="CheY-like"/>
    <property type="match status" value="1"/>
</dbReference>
<keyword evidence="9 19" id="KW-0067">ATP-binding</keyword>
<dbReference type="SUPFAM" id="SSF55874">
    <property type="entry name" value="ATPase domain of HSP90 chaperone/DNA topoisomerase II/histidine kinase"/>
    <property type="match status" value="1"/>
</dbReference>
<evidence type="ECO:0000256" key="8">
    <source>
        <dbReference type="ARBA" id="ARBA00022777"/>
    </source>
</evidence>
<evidence type="ECO:0000256" key="12">
    <source>
        <dbReference type="ARBA" id="ARBA00023306"/>
    </source>
</evidence>
<dbReference type="GO" id="GO:0005524">
    <property type="term" value="F:ATP binding"/>
    <property type="evidence" value="ECO:0007669"/>
    <property type="project" value="UniProtKB-KW"/>
</dbReference>
<dbReference type="Pfam" id="PF00672">
    <property type="entry name" value="HAMP"/>
    <property type="match status" value="1"/>
</dbReference>
<dbReference type="GO" id="GO:0000155">
    <property type="term" value="F:phosphorelay sensor kinase activity"/>
    <property type="evidence" value="ECO:0007669"/>
    <property type="project" value="InterPro"/>
</dbReference>
<dbReference type="Gene3D" id="3.30.450.40">
    <property type="match status" value="1"/>
</dbReference>
<dbReference type="PROSITE" id="PS50110">
    <property type="entry name" value="RESPONSE_REGULATORY"/>
    <property type="match status" value="1"/>
</dbReference>
<dbReference type="InterPro" id="IPR029016">
    <property type="entry name" value="GAF-like_dom_sf"/>
</dbReference>
<feature type="domain" description="Histidine kinase" evidence="16">
    <location>
        <begin position="601"/>
        <end position="830"/>
    </location>
</feature>
<dbReference type="SMART" id="SM00448">
    <property type="entry name" value="REC"/>
    <property type="match status" value="1"/>
</dbReference>
<dbReference type="InterPro" id="IPR003594">
    <property type="entry name" value="HATPase_dom"/>
</dbReference>
<dbReference type="Proteomes" id="UP001268256">
    <property type="component" value="Unassembled WGS sequence"/>
</dbReference>
<dbReference type="SUPFAM" id="SSF47384">
    <property type="entry name" value="Homodimeric domain of signal transducing histidine kinase"/>
    <property type="match status" value="1"/>
</dbReference>
<dbReference type="InterPro" id="IPR011006">
    <property type="entry name" value="CheY-like_superfamily"/>
</dbReference>
<evidence type="ECO:0000256" key="14">
    <source>
        <dbReference type="PROSITE-ProRule" id="PRU00169"/>
    </source>
</evidence>
<keyword evidence="8" id="KW-0418">Kinase</keyword>
<dbReference type="Pfam" id="PF02518">
    <property type="entry name" value="HATPase_c"/>
    <property type="match status" value="1"/>
</dbReference>
<dbReference type="InterPro" id="IPR003660">
    <property type="entry name" value="HAMP_dom"/>
</dbReference>
<dbReference type="CDD" id="cd17546">
    <property type="entry name" value="REC_hyHK_CKI1_RcsC-like"/>
    <property type="match status" value="1"/>
</dbReference>
<keyword evidence="15" id="KW-0812">Transmembrane</keyword>
<evidence type="ECO:0000256" key="5">
    <source>
        <dbReference type="ARBA" id="ARBA00022553"/>
    </source>
</evidence>
<dbReference type="PROSITE" id="PS50109">
    <property type="entry name" value="HIS_KIN"/>
    <property type="match status" value="1"/>
</dbReference>
<dbReference type="InterPro" id="IPR036097">
    <property type="entry name" value="HisK_dim/P_sf"/>
</dbReference>
<dbReference type="PANTHER" id="PTHR43047">
    <property type="entry name" value="TWO-COMPONENT HISTIDINE PROTEIN KINASE"/>
    <property type="match status" value="1"/>
</dbReference>
<evidence type="ECO:0000259" key="18">
    <source>
        <dbReference type="PROSITE" id="PS50885"/>
    </source>
</evidence>
<comment type="catalytic activity">
    <reaction evidence="1">
        <text>ATP + protein L-histidine = ADP + protein N-phospho-L-histidine.</text>
        <dbReference type="EC" id="2.7.13.3"/>
    </reaction>
</comment>
<evidence type="ECO:0000256" key="7">
    <source>
        <dbReference type="ARBA" id="ARBA00022741"/>
    </source>
</evidence>
<keyword evidence="11 15" id="KW-0472">Membrane</keyword>
<keyword evidence="5 14" id="KW-0597">Phosphoprotein</keyword>
<evidence type="ECO:0000256" key="4">
    <source>
        <dbReference type="ARBA" id="ARBA00012438"/>
    </source>
</evidence>
<dbReference type="Pfam" id="PF22673">
    <property type="entry name" value="MCP-like_PDC_1"/>
    <property type="match status" value="1"/>
</dbReference>
<dbReference type="InterPro" id="IPR003018">
    <property type="entry name" value="GAF"/>
</dbReference>
<dbReference type="InterPro" id="IPR001789">
    <property type="entry name" value="Sig_transdc_resp-reg_receiver"/>
</dbReference>
<dbReference type="InterPro" id="IPR036890">
    <property type="entry name" value="HATPase_C_sf"/>
</dbReference>
<dbReference type="PROSITE" id="PS50885">
    <property type="entry name" value="HAMP"/>
    <property type="match status" value="1"/>
</dbReference>
<dbReference type="Gene3D" id="6.10.340.10">
    <property type="match status" value="1"/>
</dbReference>
<proteinExistence type="inferred from homology"/>
<dbReference type="Gene3D" id="3.40.50.2300">
    <property type="match status" value="1"/>
</dbReference>
<evidence type="ECO:0000256" key="13">
    <source>
        <dbReference type="ARBA" id="ARBA00074306"/>
    </source>
</evidence>
<evidence type="ECO:0000256" key="6">
    <source>
        <dbReference type="ARBA" id="ARBA00022679"/>
    </source>
</evidence>
<dbReference type="GO" id="GO:0009927">
    <property type="term" value="F:histidine phosphotransfer kinase activity"/>
    <property type="evidence" value="ECO:0007669"/>
    <property type="project" value="TreeGrafter"/>
</dbReference>
<reference evidence="20" key="1">
    <citation type="submission" date="2023-07" db="EMBL/GenBank/DDBJ databases">
        <authorList>
            <person name="Luz R."/>
            <person name="Cordeiro R."/>
            <person name="Fonseca A."/>
            <person name="Goncalves V."/>
        </authorList>
    </citation>
    <scope>NUCLEOTIDE SEQUENCE [LARGE SCALE GENOMIC DNA]</scope>
    <source>
        <strain evidence="20">BACA0444</strain>
    </source>
</reference>
<dbReference type="CDD" id="cd12912">
    <property type="entry name" value="PDC2_MCP_like"/>
    <property type="match status" value="1"/>
</dbReference>
<dbReference type="Pfam" id="PF00512">
    <property type="entry name" value="HisKA"/>
    <property type="match status" value="1"/>
</dbReference>
<name>A0AAE4JW24_9CYAN</name>
<dbReference type="InterPro" id="IPR005467">
    <property type="entry name" value="His_kinase_dom"/>
</dbReference>
<dbReference type="CDD" id="cd00082">
    <property type="entry name" value="HisKA"/>
    <property type="match status" value="1"/>
</dbReference>
<dbReference type="Pfam" id="PF01590">
    <property type="entry name" value="GAF"/>
    <property type="match status" value="1"/>
</dbReference>
<feature type="modified residue" description="4-aspartylphosphate" evidence="14">
    <location>
        <position position="903"/>
    </location>
</feature>
<evidence type="ECO:0000313" key="20">
    <source>
        <dbReference type="Proteomes" id="UP001268256"/>
    </source>
</evidence>
<keyword evidence="15" id="KW-1133">Transmembrane helix</keyword>
<feature type="domain" description="Response regulatory" evidence="17">
    <location>
        <begin position="854"/>
        <end position="973"/>
    </location>
</feature>
<evidence type="ECO:0000256" key="9">
    <source>
        <dbReference type="ARBA" id="ARBA00022840"/>
    </source>
</evidence>
<dbReference type="CDD" id="cd12913">
    <property type="entry name" value="PDC1_MCP_like"/>
    <property type="match status" value="1"/>
</dbReference>
<feature type="transmembrane region" description="Helical" evidence="15">
    <location>
        <begin position="9"/>
        <end position="30"/>
    </location>
</feature>
<gene>
    <name evidence="19" type="ORF">RIF25_02390</name>
</gene>
<dbReference type="CDD" id="cd06225">
    <property type="entry name" value="HAMP"/>
    <property type="match status" value="1"/>
</dbReference>
<evidence type="ECO:0000259" key="16">
    <source>
        <dbReference type="PROSITE" id="PS50109"/>
    </source>
</evidence>
<dbReference type="CDD" id="cd16922">
    <property type="entry name" value="HATPase_EvgS-ArcB-TorS-like"/>
    <property type="match status" value="1"/>
</dbReference>
<dbReference type="SUPFAM" id="SSF55781">
    <property type="entry name" value="GAF domain-like"/>
    <property type="match status" value="1"/>
</dbReference>
<comment type="subcellular location">
    <subcellularLocation>
        <location evidence="2">Membrane</location>
    </subcellularLocation>
</comment>
<comment type="caution">
    <text evidence="19">The sequence shown here is derived from an EMBL/GenBank/DDBJ whole genome shotgun (WGS) entry which is preliminary data.</text>
</comment>
<dbReference type="PANTHER" id="PTHR43047:SF72">
    <property type="entry name" value="OSMOSENSING HISTIDINE PROTEIN KINASE SLN1"/>
    <property type="match status" value="1"/>
</dbReference>
<organism evidence="19 20">
    <name type="scientific">Pseudocalidococcus azoricus BACA0444</name>
    <dbReference type="NCBI Taxonomy" id="2918990"/>
    <lineage>
        <taxon>Bacteria</taxon>
        <taxon>Bacillati</taxon>
        <taxon>Cyanobacteriota</taxon>
        <taxon>Cyanophyceae</taxon>
        <taxon>Acaryochloridales</taxon>
        <taxon>Thermosynechococcaceae</taxon>
        <taxon>Pseudocalidococcus</taxon>
        <taxon>Pseudocalidococcus azoricus</taxon>
    </lineage>
</organism>
<dbReference type="SMART" id="SM00387">
    <property type="entry name" value="HATPase_c"/>
    <property type="match status" value="1"/>
</dbReference>
<keyword evidence="10" id="KW-0902">Two-component regulatory system</keyword>
<evidence type="ECO:0000256" key="10">
    <source>
        <dbReference type="ARBA" id="ARBA00023012"/>
    </source>
</evidence>